<proteinExistence type="predicted"/>
<dbReference type="EMBL" id="MN740417">
    <property type="protein sequence ID" value="QHU05564.1"/>
    <property type="molecule type" value="Genomic_DNA"/>
</dbReference>
<organism evidence="1">
    <name type="scientific">viral metagenome</name>
    <dbReference type="NCBI Taxonomy" id="1070528"/>
    <lineage>
        <taxon>unclassified sequences</taxon>
        <taxon>metagenomes</taxon>
        <taxon>organismal metagenomes</taxon>
    </lineage>
</organism>
<accession>A0A6C0JPC4</accession>
<sequence>MDSTTLSYPYYVFPSHILKIIREYSRPLTLPNWRTLHKFTNYRLFYCITNDNIPYRLLNIINTNMQTSEWYCMYAFVELWGPNYASIRFGIPVNKLVQINGMNQAINYYINLNQQIRRVCE</sequence>
<protein>
    <submittedName>
        <fullName evidence="1">Uncharacterized protein</fullName>
    </submittedName>
</protein>
<evidence type="ECO:0000313" key="1">
    <source>
        <dbReference type="EMBL" id="QHU05564.1"/>
    </source>
</evidence>
<name>A0A6C0JPC4_9ZZZZ</name>
<dbReference type="AlphaFoldDB" id="A0A6C0JPC4"/>
<reference evidence="1" key="1">
    <citation type="journal article" date="2020" name="Nature">
        <title>Giant virus diversity and host interactions through global metagenomics.</title>
        <authorList>
            <person name="Schulz F."/>
            <person name="Roux S."/>
            <person name="Paez-Espino D."/>
            <person name="Jungbluth S."/>
            <person name="Walsh D.A."/>
            <person name="Denef V.J."/>
            <person name="McMahon K.D."/>
            <person name="Konstantinidis K.T."/>
            <person name="Eloe-Fadrosh E.A."/>
            <person name="Kyrpides N.C."/>
            <person name="Woyke T."/>
        </authorList>
    </citation>
    <scope>NUCLEOTIDE SEQUENCE</scope>
    <source>
        <strain evidence="1">GVMAG-M-3300027736-24</strain>
    </source>
</reference>